<gene>
    <name evidence="1" type="ORF">I603_1688</name>
</gene>
<proteinExistence type="predicted"/>
<evidence type="ECO:0000313" key="1">
    <source>
        <dbReference type="EMBL" id="OBV11280.1"/>
    </source>
</evidence>
<reference evidence="1 2" key="1">
    <citation type="submission" date="2016-06" db="EMBL/GenBank/DDBJ databases">
        <title>Genome sequence of Porphyrobacter dokdonensis DSW-74.</title>
        <authorList>
            <person name="Kim J.F."/>
            <person name="Song J.Y."/>
        </authorList>
    </citation>
    <scope>NUCLEOTIDE SEQUENCE [LARGE SCALE GENOMIC DNA]</scope>
    <source>
        <strain evidence="1 2">DSW-74</strain>
    </source>
</reference>
<keyword evidence="2" id="KW-1185">Reference proteome</keyword>
<evidence type="ECO:0000313" key="2">
    <source>
        <dbReference type="Proteomes" id="UP000092484"/>
    </source>
</evidence>
<protein>
    <submittedName>
        <fullName evidence="1">Uncharacterized protein</fullName>
    </submittedName>
</protein>
<organism evidence="1 2">
    <name type="scientific">Erythrobacter dokdonensis DSW-74</name>
    <dbReference type="NCBI Taxonomy" id="1300349"/>
    <lineage>
        <taxon>Bacteria</taxon>
        <taxon>Pseudomonadati</taxon>
        <taxon>Pseudomonadota</taxon>
        <taxon>Alphaproteobacteria</taxon>
        <taxon>Sphingomonadales</taxon>
        <taxon>Erythrobacteraceae</taxon>
        <taxon>Erythrobacter/Porphyrobacter group</taxon>
        <taxon>Erythrobacter</taxon>
    </lineage>
</organism>
<comment type="caution">
    <text evidence="1">The sequence shown here is derived from an EMBL/GenBank/DDBJ whole genome shotgun (WGS) entry which is preliminary data.</text>
</comment>
<dbReference type="AlphaFoldDB" id="A0A1A7BJA9"/>
<accession>A0A1A7BJA9</accession>
<dbReference type="Proteomes" id="UP000092484">
    <property type="component" value="Unassembled WGS sequence"/>
</dbReference>
<name>A0A1A7BJA9_9SPHN</name>
<sequence>MVTFQAIFAFVPAGNRMTDTLTMIAADVPHETLANRR</sequence>
<dbReference type="EMBL" id="LZYB01000003">
    <property type="protein sequence ID" value="OBV11280.1"/>
    <property type="molecule type" value="Genomic_DNA"/>
</dbReference>